<keyword evidence="13" id="KW-1185">Reference proteome</keyword>
<protein>
    <recommendedName>
        <fullName evidence="1">RNA helicase</fullName>
        <ecNumber evidence="1">3.6.4.13</ecNumber>
    </recommendedName>
</protein>
<keyword evidence="3 7" id="KW-0378">Hydrolase</keyword>
<evidence type="ECO:0000259" key="11">
    <source>
        <dbReference type="PROSITE" id="PS51195"/>
    </source>
</evidence>
<keyword evidence="2 7" id="KW-0547">Nucleotide-binding</keyword>
<feature type="domain" description="Helicase ATP-binding" evidence="9">
    <location>
        <begin position="223"/>
        <end position="406"/>
    </location>
</feature>
<dbReference type="InterPro" id="IPR011545">
    <property type="entry name" value="DEAD/DEAH_box_helicase_dom"/>
</dbReference>
<dbReference type="GO" id="GO:0003724">
    <property type="term" value="F:RNA helicase activity"/>
    <property type="evidence" value="ECO:0007669"/>
    <property type="project" value="UniProtKB-EC"/>
</dbReference>
<dbReference type="SUPFAM" id="SSF52540">
    <property type="entry name" value="P-loop containing nucleoside triphosphate hydrolases"/>
    <property type="match status" value="1"/>
</dbReference>
<feature type="domain" description="DEAD-box RNA helicase Q" evidence="11">
    <location>
        <begin position="191"/>
        <end position="219"/>
    </location>
</feature>
<dbReference type="EMBL" id="JBICBT010000458">
    <property type="protein sequence ID" value="KAL3113034.1"/>
    <property type="molecule type" value="Genomic_DNA"/>
</dbReference>
<feature type="short sequence motif" description="Q motif" evidence="6">
    <location>
        <begin position="191"/>
        <end position="219"/>
    </location>
</feature>
<feature type="domain" description="Helicase C-terminal" evidence="10">
    <location>
        <begin position="453"/>
        <end position="600"/>
    </location>
</feature>
<keyword evidence="4 7" id="KW-0347">Helicase</keyword>
<dbReference type="GO" id="GO:0016787">
    <property type="term" value="F:hydrolase activity"/>
    <property type="evidence" value="ECO:0007669"/>
    <property type="project" value="UniProtKB-KW"/>
</dbReference>
<dbReference type="CDD" id="cd18787">
    <property type="entry name" value="SF2_C_DEAD"/>
    <property type="match status" value="1"/>
</dbReference>
<feature type="compositionally biased region" description="Basic and acidic residues" evidence="8">
    <location>
        <begin position="72"/>
        <end position="84"/>
    </location>
</feature>
<organism evidence="12 13">
    <name type="scientific">Heterodera trifolii</name>
    <dbReference type="NCBI Taxonomy" id="157864"/>
    <lineage>
        <taxon>Eukaryota</taxon>
        <taxon>Metazoa</taxon>
        <taxon>Ecdysozoa</taxon>
        <taxon>Nematoda</taxon>
        <taxon>Chromadorea</taxon>
        <taxon>Rhabditida</taxon>
        <taxon>Tylenchina</taxon>
        <taxon>Tylenchomorpha</taxon>
        <taxon>Tylenchoidea</taxon>
        <taxon>Heteroderidae</taxon>
        <taxon>Heteroderinae</taxon>
        <taxon>Heterodera</taxon>
    </lineage>
</organism>
<proteinExistence type="inferred from homology"/>
<evidence type="ECO:0000256" key="3">
    <source>
        <dbReference type="ARBA" id="ARBA00022801"/>
    </source>
</evidence>
<comment type="similarity">
    <text evidence="7">Belongs to the DEAD box helicase family.</text>
</comment>
<dbReference type="PROSITE" id="PS00039">
    <property type="entry name" value="DEAD_ATP_HELICASE"/>
    <property type="match status" value="1"/>
</dbReference>
<dbReference type="Proteomes" id="UP001620626">
    <property type="component" value="Unassembled WGS sequence"/>
</dbReference>
<name>A0ABD2LF57_9BILA</name>
<dbReference type="GO" id="GO:0005524">
    <property type="term" value="F:ATP binding"/>
    <property type="evidence" value="ECO:0007669"/>
    <property type="project" value="UniProtKB-KW"/>
</dbReference>
<dbReference type="Pfam" id="PF00271">
    <property type="entry name" value="Helicase_C"/>
    <property type="match status" value="1"/>
</dbReference>
<evidence type="ECO:0000259" key="10">
    <source>
        <dbReference type="PROSITE" id="PS51194"/>
    </source>
</evidence>
<dbReference type="Gene3D" id="3.40.50.300">
    <property type="entry name" value="P-loop containing nucleotide triphosphate hydrolases"/>
    <property type="match status" value="2"/>
</dbReference>
<comment type="caution">
    <text evidence="12">The sequence shown here is derived from an EMBL/GenBank/DDBJ whole genome shotgun (WGS) entry which is preliminary data.</text>
</comment>
<keyword evidence="5 7" id="KW-0067">ATP-binding</keyword>
<dbReference type="PANTHER" id="PTHR47958">
    <property type="entry name" value="ATP-DEPENDENT RNA HELICASE DBP3"/>
    <property type="match status" value="1"/>
</dbReference>
<feature type="region of interest" description="Disordered" evidence="8">
    <location>
        <begin position="105"/>
        <end position="127"/>
    </location>
</feature>
<dbReference type="PROSITE" id="PS51192">
    <property type="entry name" value="HELICASE_ATP_BIND_1"/>
    <property type="match status" value="1"/>
</dbReference>
<dbReference type="InterPro" id="IPR027417">
    <property type="entry name" value="P-loop_NTPase"/>
</dbReference>
<feature type="region of interest" description="Disordered" evidence="8">
    <location>
        <begin position="1"/>
        <end position="87"/>
    </location>
</feature>
<reference evidence="12 13" key="1">
    <citation type="submission" date="2024-10" db="EMBL/GenBank/DDBJ databases">
        <authorList>
            <person name="Kim D."/>
        </authorList>
    </citation>
    <scope>NUCLEOTIDE SEQUENCE [LARGE SCALE GENOMIC DNA]</scope>
    <source>
        <strain evidence="12">BH-2024</strain>
    </source>
</reference>
<dbReference type="InterPro" id="IPR014001">
    <property type="entry name" value="Helicase_ATP-bd"/>
</dbReference>
<evidence type="ECO:0000256" key="4">
    <source>
        <dbReference type="ARBA" id="ARBA00022806"/>
    </source>
</evidence>
<evidence type="ECO:0000256" key="5">
    <source>
        <dbReference type="ARBA" id="ARBA00022840"/>
    </source>
</evidence>
<dbReference type="AlphaFoldDB" id="A0ABD2LF57"/>
<evidence type="ECO:0000256" key="7">
    <source>
        <dbReference type="RuleBase" id="RU000492"/>
    </source>
</evidence>
<dbReference type="InterPro" id="IPR001650">
    <property type="entry name" value="Helicase_C-like"/>
</dbReference>
<feature type="compositionally biased region" description="Basic and acidic residues" evidence="8">
    <location>
        <begin position="110"/>
        <end position="126"/>
    </location>
</feature>
<accession>A0ABD2LF57</accession>
<sequence length="604" mass="67562">MMRRPPPTRHAFGSSTSIPFYDPFNNSEREAAVGTSADSKNDQPKPKTHFTTTIEESESEIDDFGSHRSRGKRDTARGEGEARNIAEGADGIGAEKIGGFLEQLTINGKNRREQSKSREREKRMRSDLLGNRVKPKALKPEKFMPPKRDEVELFDESRMIQCGKHFVDAFSDESQITVLTGGGTTQIELIRSFDECELPEPIKRNIELKKYTQPTPIQKAVIPLIANTKRDIMGHAQTGTGKTAAFLLPIVCHVQKLVEARGSGVVNGTHPVALIVVPTKELAEQLYEEARAFAAGTAVSVCHTYGHMPMALSLREKSDGCDIFIGTCGRIQQFVEERYIQLDILRYLVLDEADKLLKNEDFLNCVQLIKNHPKLCPSHRCLMFSATFESGAQKLALQFFRDDFFFVNIGRLNTATDLVVQEFKKVPKFNKSDTLVEFLLGENGAGRRELERTTDGEYWKTRKTLVFVERKRSSDMLAIALRQNNIRALSINSDRTLKQRLGAAEDFASGKILVLVATDVAARGLNFPGVETVINVDLPEQDAYERYIHRIGRTGRVGNAGHAISYFDPDSPSDLQNAGEYVKILETTGHELPTFLLEIAKGQK</sequence>
<evidence type="ECO:0000256" key="8">
    <source>
        <dbReference type="SAM" id="MobiDB-lite"/>
    </source>
</evidence>
<evidence type="ECO:0000256" key="1">
    <source>
        <dbReference type="ARBA" id="ARBA00012552"/>
    </source>
</evidence>
<dbReference type="InterPro" id="IPR014014">
    <property type="entry name" value="RNA_helicase_DEAD_Q_motif"/>
</dbReference>
<dbReference type="GO" id="GO:0043186">
    <property type="term" value="C:P granule"/>
    <property type="evidence" value="ECO:0007669"/>
    <property type="project" value="UniProtKB-ARBA"/>
</dbReference>
<dbReference type="Pfam" id="PF00270">
    <property type="entry name" value="DEAD"/>
    <property type="match status" value="1"/>
</dbReference>
<evidence type="ECO:0000313" key="13">
    <source>
        <dbReference type="Proteomes" id="UP001620626"/>
    </source>
</evidence>
<dbReference type="EC" id="3.6.4.13" evidence="1"/>
<evidence type="ECO:0000256" key="2">
    <source>
        <dbReference type="ARBA" id="ARBA00022741"/>
    </source>
</evidence>
<dbReference type="InterPro" id="IPR000629">
    <property type="entry name" value="RNA-helicase_DEAD-box_CS"/>
</dbReference>
<evidence type="ECO:0000256" key="6">
    <source>
        <dbReference type="PROSITE-ProRule" id="PRU00552"/>
    </source>
</evidence>
<evidence type="ECO:0000313" key="12">
    <source>
        <dbReference type="EMBL" id="KAL3113034.1"/>
    </source>
</evidence>
<dbReference type="SMART" id="SM00490">
    <property type="entry name" value="HELICc"/>
    <property type="match status" value="1"/>
</dbReference>
<dbReference type="PROSITE" id="PS51194">
    <property type="entry name" value="HELICASE_CTER"/>
    <property type="match status" value="1"/>
</dbReference>
<dbReference type="SMART" id="SM00487">
    <property type="entry name" value="DEXDc"/>
    <property type="match status" value="1"/>
</dbReference>
<evidence type="ECO:0000259" key="9">
    <source>
        <dbReference type="PROSITE" id="PS51192"/>
    </source>
</evidence>
<dbReference type="PROSITE" id="PS51195">
    <property type="entry name" value="Q_MOTIF"/>
    <property type="match status" value="1"/>
</dbReference>
<gene>
    <name evidence="12" type="ORF">niasHT_013499</name>
</gene>